<dbReference type="AlphaFoldDB" id="A0AAN9ECV4"/>
<keyword evidence="1" id="KW-1133">Transmembrane helix</keyword>
<keyword evidence="3" id="KW-1185">Reference proteome</keyword>
<proteinExistence type="predicted"/>
<accession>A0AAN9ECV4</accession>
<comment type="caution">
    <text evidence="2">The sequence shown here is derived from an EMBL/GenBank/DDBJ whole genome shotgun (WGS) entry which is preliminary data.</text>
</comment>
<dbReference type="EMBL" id="JAYWIO010000006">
    <property type="protein sequence ID" value="KAK7255117.1"/>
    <property type="molecule type" value="Genomic_DNA"/>
</dbReference>
<dbReference type="Proteomes" id="UP001372338">
    <property type="component" value="Unassembled WGS sequence"/>
</dbReference>
<organism evidence="2 3">
    <name type="scientific">Crotalaria pallida</name>
    <name type="common">Smooth rattlebox</name>
    <name type="synonym">Crotalaria striata</name>
    <dbReference type="NCBI Taxonomy" id="3830"/>
    <lineage>
        <taxon>Eukaryota</taxon>
        <taxon>Viridiplantae</taxon>
        <taxon>Streptophyta</taxon>
        <taxon>Embryophyta</taxon>
        <taxon>Tracheophyta</taxon>
        <taxon>Spermatophyta</taxon>
        <taxon>Magnoliopsida</taxon>
        <taxon>eudicotyledons</taxon>
        <taxon>Gunneridae</taxon>
        <taxon>Pentapetalae</taxon>
        <taxon>rosids</taxon>
        <taxon>fabids</taxon>
        <taxon>Fabales</taxon>
        <taxon>Fabaceae</taxon>
        <taxon>Papilionoideae</taxon>
        <taxon>50 kb inversion clade</taxon>
        <taxon>genistoids sensu lato</taxon>
        <taxon>core genistoids</taxon>
        <taxon>Crotalarieae</taxon>
        <taxon>Crotalaria</taxon>
    </lineage>
</organism>
<evidence type="ECO:0000313" key="3">
    <source>
        <dbReference type="Proteomes" id="UP001372338"/>
    </source>
</evidence>
<sequence length="243" mass="28500">MTFACAVPHRSSLSLFRRICEAKFRYDNNICLLFWLVMNGYKNLIIRTQNLVNLVFLFFTFCCKMFQLVSKLKRLKGKLKQLNNSKFSNLIAKGHLDQARSDLFSVQKKTDSDYVNTELINQEKDLIDKLINIQKLYSSQLQYHAKMQWLKDDDENSRFFLASMSHRRRPNQIHFLLDDDNNRITDKSDIKDYTLQFYKNLLGIPPPPTSDTVQQDILKKGRLVDAHMNESLIKPLTAAEVQK</sequence>
<name>A0AAN9ECV4_CROPI</name>
<keyword evidence="1" id="KW-0472">Membrane</keyword>
<feature type="transmembrane region" description="Helical" evidence="1">
    <location>
        <begin position="51"/>
        <end position="70"/>
    </location>
</feature>
<protein>
    <submittedName>
        <fullName evidence="2">Uncharacterized protein</fullName>
    </submittedName>
</protein>
<evidence type="ECO:0000313" key="2">
    <source>
        <dbReference type="EMBL" id="KAK7255117.1"/>
    </source>
</evidence>
<keyword evidence="1" id="KW-0812">Transmembrane</keyword>
<evidence type="ECO:0000256" key="1">
    <source>
        <dbReference type="SAM" id="Phobius"/>
    </source>
</evidence>
<gene>
    <name evidence="2" type="ORF">RIF29_28520</name>
</gene>
<reference evidence="2 3" key="1">
    <citation type="submission" date="2024-01" db="EMBL/GenBank/DDBJ databases">
        <title>The genomes of 5 underutilized Papilionoideae crops provide insights into root nodulation and disease resistanc.</title>
        <authorList>
            <person name="Yuan L."/>
        </authorList>
    </citation>
    <scope>NUCLEOTIDE SEQUENCE [LARGE SCALE GENOMIC DNA]</scope>
    <source>
        <strain evidence="2">ZHUSHIDOU_FW_LH</strain>
        <tissue evidence="2">Leaf</tissue>
    </source>
</reference>